<dbReference type="GO" id="GO:0003677">
    <property type="term" value="F:DNA binding"/>
    <property type="evidence" value="ECO:0007669"/>
    <property type="project" value="UniProtKB-KW"/>
</dbReference>
<evidence type="ECO:0000259" key="7">
    <source>
        <dbReference type="Pfam" id="PF04542"/>
    </source>
</evidence>
<dbReference type="InterPro" id="IPR014284">
    <property type="entry name" value="RNA_pol_sigma-70_dom"/>
</dbReference>
<dbReference type="InterPro" id="IPR039425">
    <property type="entry name" value="RNA_pol_sigma-70-like"/>
</dbReference>
<evidence type="ECO:0000256" key="1">
    <source>
        <dbReference type="ARBA" id="ARBA00010641"/>
    </source>
</evidence>
<dbReference type="PROSITE" id="PS01063">
    <property type="entry name" value="SIGMA70_ECF"/>
    <property type="match status" value="1"/>
</dbReference>
<dbReference type="Gene3D" id="1.10.1740.10">
    <property type="match status" value="1"/>
</dbReference>
<evidence type="ECO:0000313" key="9">
    <source>
        <dbReference type="EMBL" id="NNG36392.1"/>
    </source>
</evidence>
<dbReference type="Gene3D" id="1.10.10.10">
    <property type="entry name" value="Winged helix-like DNA-binding domain superfamily/Winged helix DNA-binding domain"/>
    <property type="match status" value="1"/>
</dbReference>
<dbReference type="CDD" id="cd06171">
    <property type="entry name" value="Sigma70_r4"/>
    <property type="match status" value="1"/>
</dbReference>
<evidence type="ECO:0000259" key="8">
    <source>
        <dbReference type="Pfam" id="PF08281"/>
    </source>
</evidence>
<evidence type="ECO:0000256" key="5">
    <source>
        <dbReference type="ARBA" id="ARBA00023163"/>
    </source>
</evidence>
<keyword evidence="3 6" id="KW-0731">Sigma factor</keyword>
<evidence type="ECO:0000256" key="2">
    <source>
        <dbReference type="ARBA" id="ARBA00023015"/>
    </source>
</evidence>
<dbReference type="NCBIfam" id="TIGR02937">
    <property type="entry name" value="sigma70-ECF"/>
    <property type="match status" value="1"/>
</dbReference>
<dbReference type="EMBL" id="JABEND010000006">
    <property type="protein sequence ID" value="NNG36392.1"/>
    <property type="molecule type" value="Genomic_DNA"/>
</dbReference>
<dbReference type="GO" id="GO:0006352">
    <property type="term" value="P:DNA-templated transcription initiation"/>
    <property type="evidence" value="ECO:0007669"/>
    <property type="project" value="InterPro"/>
</dbReference>
<dbReference type="SUPFAM" id="SSF88946">
    <property type="entry name" value="Sigma2 domain of RNA polymerase sigma factors"/>
    <property type="match status" value="1"/>
</dbReference>
<keyword evidence="5 6" id="KW-0804">Transcription</keyword>
<dbReference type="PANTHER" id="PTHR43133">
    <property type="entry name" value="RNA POLYMERASE ECF-TYPE SIGMA FACTO"/>
    <property type="match status" value="1"/>
</dbReference>
<dbReference type="InterPro" id="IPR013325">
    <property type="entry name" value="RNA_pol_sigma_r2"/>
</dbReference>
<keyword evidence="4 6" id="KW-0238">DNA-binding</keyword>
<feature type="domain" description="RNA polymerase sigma-70 region 2" evidence="7">
    <location>
        <begin position="29"/>
        <end position="80"/>
    </location>
</feature>
<sequence length="195" mass="21535">MPAVLSGDRAALDRVIALTQHDVRRFLAVHADPSEAEDLTQETFLRALPALQRFQGRSSLRTYLLVIARRVAVDHVRRRAVRPRTAGTDDWLAAADRADHRAGRTAGSDRTGAVEIRELLEKLPRERREALILTQVIGMDYAEAAAICDCPIGTIRSRVARGRDELITMMRGDVDAAPAAETDAGPHRLRRRSGG</sequence>
<dbReference type="AlphaFoldDB" id="A0A849AHT7"/>
<comment type="caution">
    <text evidence="9">The sequence shown here is derived from an EMBL/GenBank/DDBJ whole genome shotgun (WGS) entry which is preliminary data.</text>
</comment>
<dbReference type="PANTHER" id="PTHR43133:SF61">
    <property type="entry name" value="ECF RNA POLYMERASE SIGMA FACTOR SIGC"/>
    <property type="match status" value="1"/>
</dbReference>
<comment type="similarity">
    <text evidence="1 6">Belongs to the sigma-70 factor family. ECF subfamily.</text>
</comment>
<dbReference type="Pfam" id="PF08281">
    <property type="entry name" value="Sigma70_r4_2"/>
    <property type="match status" value="1"/>
</dbReference>
<dbReference type="InterPro" id="IPR013249">
    <property type="entry name" value="RNA_pol_sigma70_r4_t2"/>
</dbReference>
<name>A0A849AHT7_9ACTN</name>
<dbReference type="InterPro" id="IPR000838">
    <property type="entry name" value="RNA_pol_sigma70_ECF_CS"/>
</dbReference>
<dbReference type="Pfam" id="PF04542">
    <property type="entry name" value="Sigma70_r2"/>
    <property type="match status" value="1"/>
</dbReference>
<dbReference type="InterPro" id="IPR036388">
    <property type="entry name" value="WH-like_DNA-bd_sf"/>
</dbReference>
<keyword evidence="10" id="KW-1185">Reference proteome</keyword>
<proteinExistence type="inferred from homology"/>
<dbReference type="InterPro" id="IPR013324">
    <property type="entry name" value="RNA_pol_sigma_r3/r4-like"/>
</dbReference>
<gene>
    <name evidence="9" type="ORF">HKD39_11840</name>
</gene>
<feature type="domain" description="RNA polymerase sigma factor 70 region 4 type 2" evidence="8">
    <location>
        <begin position="115"/>
        <end position="166"/>
    </location>
</feature>
<accession>A0A849AHT7</accession>
<organism evidence="9 10">
    <name type="scientific">Nakamurella aerolata</name>
    <dbReference type="NCBI Taxonomy" id="1656892"/>
    <lineage>
        <taxon>Bacteria</taxon>
        <taxon>Bacillati</taxon>
        <taxon>Actinomycetota</taxon>
        <taxon>Actinomycetes</taxon>
        <taxon>Nakamurellales</taxon>
        <taxon>Nakamurellaceae</taxon>
        <taxon>Nakamurella</taxon>
    </lineage>
</organism>
<evidence type="ECO:0000256" key="3">
    <source>
        <dbReference type="ARBA" id="ARBA00023082"/>
    </source>
</evidence>
<evidence type="ECO:0000313" key="10">
    <source>
        <dbReference type="Proteomes" id="UP000562984"/>
    </source>
</evidence>
<evidence type="ECO:0000256" key="4">
    <source>
        <dbReference type="ARBA" id="ARBA00023125"/>
    </source>
</evidence>
<dbReference type="SUPFAM" id="SSF88659">
    <property type="entry name" value="Sigma3 and sigma4 domains of RNA polymerase sigma factors"/>
    <property type="match status" value="1"/>
</dbReference>
<dbReference type="InterPro" id="IPR007627">
    <property type="entry name" value="RNA_pol_sigma70_r2"/>
</dbReference>
<reference evidence="9 10" key="1">
    <citation type="submission" date="2020-05" db="EMBL/GenBank/DDBJ databases">
        <title>Nakamurella sp. DB0629 isolated from air conditioner.</title>
        <authorList>
            <person name="Kim D.H."/>
            <person name="Kim D.-U."/>
        </authorList>
    </citation>
    <scope>NUCLEOTIDE SEQUENCE [LARGE SCALE GENOMIC DNA]</scope>
    <source>
        <strain evidence="9 10">DB0629</strain>
    </source>
</reference>
<evidence type="ECO:0000256" key="6">
    <source>
        <dbReference type="RuleBase" id="RU000716"/>
    </source>
</evidence>
<dbReference type="Proteomes" id="UP000562984">
    <property type="component" value="Unassembled WGS sequence"/>
</dbReference>
<dbReference type="GO" id="GO:0016987">
    <property type="term" value="F:sigma factor activity"/>
    <property type="evidence" value="ECO:0007669"/>
    <property type="project" value="UniProtKB-KW"/>
</dbReference>
<keyword evidence="2 6" id="KW-0805">Transcription regulation</keyword>
<protein>
    <recommendedName>
        <fullName evidence="6">RNA polymerase sigma factor</fullName>
    </recommendedName>
</protein>
<dbReference type="GO" id="GO:0006950">
    <property type="term" value="P:response to stress"/>
    <property type="evidence" value="ECO:0007669"/>
    <property type="project" value="UniProtKB-ARBA"/>
</dbReference>